<dbReference type="InterPro" id="IPR011008">
    <property type="entry name" value="Dimeric_a/b-barrel"/>
</dbReference>
<comment type="caution">
    <text evidence="2">The sequence shown here is derived from an EMBL/GenBank/DDBJ whole genome shotgun (WGS) entry which is preliminary data.</text>
</comment>
<reference evidence="3" key="1">
    <citation type="journal article" date="2022" name="Microb. Genom.">
        <title>A global pangenome for the wheat fungal pathogen Pyrenophora tritici-repentis and prediction of effector protein structural homology.</title>
        <authorList>
            <person name="Moolhuijzen P.M."/>
            <person name="See P.T."/>
            <person name="Shi G."/>
            <person name="Powell H.R."/>
            <person name="Cockram J."/>
            <person name="Jorgensen L.N."/>
            <person name="Benslimane H."/>
            <person name="Strelkov S.E."/>
            <person name="Turner J."/>
            <person name="Liu Z."/>
            <person name="Moffat C.S."/>
        </authorList>
    </citation>
    <scope>NUCLEOTIDE SEQUENCE [LARGE SCALE GENOMIC DNA]</scope>
</reference>
<proteinExistence type="inferred from homology"/>
<dbReference type="EMBL" id="NRDI02000006">
    <property type="protein sequence ID" value="KAI1515503.1"/>
    <property type="molecule type" value="Genomic_DNA"/>
</dbReference>
<evidence type="ECO:0000313" key="3">
    <source>
        <dbReference type="Proteomes" id="UP000249757"/>
    </source>
</evidence>
<protein>
    <submittedName>
        <fullName evidence="2">EthD domain containing protein</fullName>
    </submittedName>
</protein>
<gene>
    <name evidence="2" type="ORF">Ptr86124_005504</name>
</gene>
<dbReference type="Pfam" id="PF07110">
    <property type="entry name" value="EthD"/>
    <property type="match status" value="1"/>
</dbReference>
<dbReference type="GO" id="GO:0016491">
    <property type="term" value="F:oxidoreductase activity"/>
    <property type="evidence" value="ECO:0007669"/>
    <property type="project" value="InterPro"/>
</dbReference>
<keyword evidence="3" id="KW-1185">Reference proteome</keyword>
<comment type="similarity">
    <text evidence="1">Belongs to the tpcK family.</text>
</comment>
<dbReference type="InterPro" id="IPR009799">
    <property type="entry name" value="EthD_dom"/>
</dbReference>
<sequence>MSQVLVLYPRTPTLTFNKDYYLSTHMELVKSVWSKHGLKSYSVVETSAESGSPYAFITVMDYESADSFAAAAQDERTKEVMADVANFTNAQPIVVNGAVVGRG</sequence>
<dbReference type="PANTHER" id="PTHR40260:SF2">
    <property type="entry name" value="BLR8190 PROTEIN"/>
    <property type="match status" value="1"/>
</dbReference>
<dbReference type="Proteomes" id="UP000249757">
    <property type="component" value="Unassembled WGS sequence"/>
</dbReference>
<dbReference type="OMA" id="YLATHMP"/>
<accession>A0A2W1E107</accession>
<dbReference type="NCBIfam" id="TIGR02118">
    <property type="entry name" value="EthD family reductase"/>
    <property type="match status" value="1"/>
</dbReference>
<dbReference type="PANTHER" id="PTHR40260">
    <property type="entry name" value="BLR8190 PROTEIN"/>
    <property type="match status" value="1"/>
</dbReference>
<dbReference type="AlphaFoldDB" id="A0A2W1E107"/>
<dbReference type="SUPFAM" id="SSF54909">
    <property type="entry name" value="Dimeric alpha+beta barrel"/>
    <property type="match status" value="1"/>
</dbReference>
<evidence type="ECO:0000313" key="2">
    <source>
        <dbReference type="EMBL" id="KAI1515503.1"/>
    </source>
</evidence>
<dbReference type="OrthoDB" id="4892971at2759"/>
<organism evidence="2 3">
    <name type="scientific">Pyrenophora tritici-repentis</name>
    <dbReference type="NCBI Taxonomy" id="45151"/>
    <lineage>
        <taxon>Eukaryota</taxon>
        <taxon>Fungi</taxon>
        <taxon>Dikarya</taxon>
        <taxon>Ascomycota</taxon>
        <taxon>Pezizomycotina</taxon>
        <taxon>Dothideomycetes</taxon>
        <taxon>Pleosporomycetidae</taxon>
        <taxon>Pleosporales</taxon>
        <taxon>Pleosporineae</taxon>
        <taxon>Pleosporaceae</taxon>
        <taxon>Pyrenophora</taxon>
    </lineage>
</organism>
<dbReference type="Gene3D" id="3.30.70.100">
    <property type="match status" value="1"/>
</dbReference>
<evidence type="ECO:0000256" key="1">
    <source>
        <dbReference type="ARBA" id="ARBA00005986"/>
    </source>
</evidence>
<name>A0A2W1E107_9PLEO</name>